<sequence length="147" mass="16263">MNIVLDVVIGDKVIMKDQHPGWKFLTPFDQELREVVNNQGTTITVQQGLFQLSRNVPWFKQIGLLAKDQGDCQEAVDKVPEINTAVPSPQQDVKHVEPGHAVPAPGVASPRMSTNRSDMDTNTSLRQQPGGRSQKYGLRPNPIPSQD</sequence>
<protein>
    <submittedName>
        <fullName evidence="2">Uncharacterized protein</fullName>
    </submittedName>
</protein>
<evidence type="ECO:0000313" key="3">
    <source>
        <dbReference type="Proteomes" id="UP001066276"/>
    </source>
</evidence>
<comment type="caution">
    <text evidence="2">The sequence shown here is derived from an EMBL/GenBank/DDBJ whole genome shotgun (WGS) entry which is preliminary data.</text>
</comment>
<proteinExistence type="predicted"/>
<dbReference type="Proteomes" id="UP001066276">
    <property type="component" value="Chromosome 5"/>
</dbReference>
<evidence type="ECO:0000313" key="2">
    <source>
        <dbReference type="EMBL" id="KAJ1150739.1"/>
    </source>
</evidence>
<keyword evidence="3" id="KW-1185">Reference proteome</keyword>
<gene>
    <name evidence="2" type="ORF">NDU88_003528</name>
</gene>
<reference evidence="2" key="1">
    <citation type="journal article" date="2022" name="bioRxiv">
        <title>Sequencing and chromosome-scale assembly of the giantPleurodeles waltlgenome.</title>
        <authorList>
            <person name="Brown T."/>
            <person name="Elewa A."/>
            <person name="Iarovenko S."/>
            <person name="Subramanian E."/>
            <person name="Araus A.J."/>
            <person name="Petzold A."/>
            <person name="Susuki M."/>
            <person name="Suzuki K.-i.T."/>
            <person name="Hayashi T."/>
            <person name="Toyoda A."/>
            <person name="Oliveira C."/>
            <person name="Osipova E."/>
            <person name="Leigh N.D."/>
            <person name="Simon A."/>
            <person name="Yun M.H."/>
        </authorList>
    </citation>
    <scope>NUCLEOTIDE SEQUENCE</scope>
    <source>
        <strain evidence="2">20211129_DDA</strain>
        <tissue evidence="2">Liver</tissue>
    </source>
</reference>
<name>A0AAV7RHP0_PLEWA</name>
<dbReference type="EMBL" id="JANPWB010000009">
    <property type="protein sequence ID" value="KAJ1150739.1"/>
    <property type="molecule type" value="Genomic_DNA"/>
</dbReference>
<evidence type="ECO:0000256" key="1">
    <source>
        <dbReference type="SAM" id="MobiDB-lite"/>
    </source>
</evidence>
<dbReference type="AlphaFoldDB" id="A0AAV7RHP0"/>
<feature type="compositionally biased region" description="Polar residues" evidence="1">
    <location>
        <begin position="111"/>
        <end position="131"/>
    </location>
</feature>
<organism evidence="2 3">
    <name type="scientific">Pleurodeles waltl</name>
    <name type="common">Iberian ribbed newt</name>
    <dbReference type="NCBI Taxonomy" id="8319"/>
    <lineage>
        <taxon>Eukaryota</taxon>
        <taxon>Metazoa</taxon>
        <taxon>Chordata</taxon>
        <taxon>Craniata</taxon>
        <taxon>Vertebrata</taxon>
        <taxon>Euteleostomi</taxon>
        <taxon>Amphibia</taxon>
        <taxon>Batrachia</taxon>
        <taxon>Caudata</taxon>
        <taxon>Salamandroidea</taxon>
        <taxon>Salamandridae</taxon>
        <taxon>Pleurodelinae</taxon>
        <taxon>Pleurodeles</taxon>
    </lineage>
</organism>
<accession>A0AAV7RHP0</accession>
<feature type="region of interest" description="Disordered" evidence="1">
    <location>
        <begin position="86"/>
        <end position="147"/>
    </location>
</feature>